<organism evidence="2 3">
    <name type="scientific">Marilutibacter aestuarii</name>
    <dbReference type="NCBI Taxonomy" id="1706195"/>
    <lineage>
        <taxon>Bacteria</taxon>
        <taxon>Pseudomonadati</taxon>
        <taxon>Pseudomonadota</taxon>
        <taxon>Gammaproteobacteria</taxon>
        <taxon>Lysobacterales</taxon>
        <taxon>Lysobacteraceae</taxon>
        <taxon>Marilutibacter</taxon>
    </lineage>
</organism>
<proteinExistence type="predicted"/>
<keyword evidence="3" id="KW-1185">Reference proteome</keyword>
<name>A0A508AT49_9GAMM</name>
<dbReference type="InterPro" id="IPR027443">
    <property type="entry name" value="IPNS-like_sf"/>
</dbReference>
<dbReference type="InterPro" id="IPR007803">
    <property type="entry name" value="Asp/Arg/Pro-Hydrxlase"/>
</dbReference>
<sequence length="230" mass="25821">MAWPNSIAATWNCSITLSDDAPEPDLNDQAPIGVYPNPRKTTSVRRLGVLDVAALREAVLAIPEATWDAENAGKPNRFDALDRTRHIVFRFVDDFRDWRGSHDRPLWDAWRGLLAPILDQAVAPYGYARADFPRVMLARMAPGGVIKPHRDANPAAKWPHKIHVPLLTNPQVTFYVDGVGHHFAEGEAVEVNNMGVHAVQNAGETDRIHLIFEYFDLDQPDPDWVHLIES</sequence>
<comment type="caution">
    <text evidence="2">The sequence shown here is derived from an EMBL/GenBank/DDBJ whole genome shotgun (WGS) entry which is preliminary data.</text>
</comment>
<feature type="domain" description="Aspartyl/asparaginy/proline hydroxylase" evidence="1">
    <location>
        <begin position="129"/>
        <end position="213"/>
    </location>
</feature>
<accession>A0A508AT49</accession>
<dbReference type="OrthoDB" id="1441538at2"/>
<evidence type="ECO:0000313" key="3">
    <source>
        <dbReference type="Proteomes" id="UP000318212"/>
    </source>
</evidence>
<dbReference type="Pfam" id="PF05118">
    <property type="entry name" value="Asp_Arg_Hydrox"/>
    <property type="match status" value="1"/>
</dbReference>
<dbReference type="Proteomes" id="UP000318212">
    <property type="component" value="Unassembled WGS sequence"/>
</dbReference>
<evidence type="ECO:0000313" key="2">
    <source>
        <dbReference type="EMBL" id="TQD48902.1"/>
    </source>
</evidence>
<reference evidence="2 3" key="1">
    <citation type="submission" date="2019-06" db="EMBL/GenBank/DDBJ databases">
        <title>Lysobacter alkalisoli sp. nov. isolated from saline soil.</title>
        <authorList>
            <person name="Sun J.-Q."/>
            <person name="Xu L."/>
        </authorList>
    </citation>
    <scope>NUCLEOTIDE SEQUENCE [LARGE SCALE GENOMIC DNA]</scope>
    <source>
        <strain evidence="2 3">JCM 31130</strain>
    </source>
</reference>
<dbReference type="AlphaFoldDB" id="A0A508AT49"/>
<evidence type="ECO:0000259" key="1">
    <source>
        <dbReference type="Pfam" id="PF05118"/>
    </source>
</evidence>
<protein>
    <submittedName>
        <fullName evidence="2">Aspartyl/asparaginyl beta-hydroxylase domain-containing protein</fullName>
    </submittedName>
</protein>
<dbReference type="Gene3D" id="2.60.120.330">
    <property type="entry name" value="B-lactam Antibiotic, Isopenicillin N Synthase, Chain"/>
    <property type="match status" value="1"/>
</dbReference>
<dbReference type="EMBL" id="VICE01000044">
    <property type="protein sequence ID" value="TQD48902.1"/>
    <property type="molecule type" value="Genomic_DNA"/>
</dbReference>
<dbReference type="SUPFAM" id="SSF51197">
    <property type="entry name" value="Clavaminate synthase-like"/>
    <property type="match status" value="1"/>
</dbReference>
<gene>
    <name evidence="2" type="ORF">FKV25_04565</name>
</gene>